<feature type="domain" description="EF-hand" evidence="5">
    <location>
        <begin position="321"/>
        <end position="356"/>
    </location>
</feature>
<evidence type="ECO:0000256" key="4">
    <source>
        <dbReference type="SAM" id="MobiDB-lite"/>
    </source>
</evidence>
<evidence type="ECO:0000256" key="2">
    <source>
        <dbReference type="ARBA" id="ARBA00022737"/>
    </source>
</evidence>
<dbReference type="Pfam" id="PF13202">
    <property type="entry name" value="EF-hand_5"/>
    <property type="match status" value="2"/>
</dbReference>
<comment type="caution">
    <text evidence="6">The sequence shown here is derived from an EMBL/GenBank/DDBJ whole genome shotgun (WGS) entry which is preliminary data.</text>
</comment>
<feature type="domain" description="EF-hand" evidence="5">
    <location>
        <begin position="113"/>
        <end position="148"/>
    </location>
</feature>
<keyword evidence="2" id="KW-0677">Repeat</keyword>
<dbReference type="InterPro" id="IPR018247">
    <property type="entry name" value="EF_Hand_1_Ca_BS"/>
</dbReference>
<dbReference type="InterPro" id="IPR011992">
    <property type="entry name" value="EF-hand-dom_pair"/>
</dbReference>
<proteinExistence type="predicted"/>
<feature type="region of interest" description="Disordered" evidence="4">
    <location>
        <begin position="1"/>
        <end position="25"/>
    </location>
</feature>
<evidence type="ECO:0000256" key="1">
    <source>
        <dbReference type="ARBA" id="ARBA00022723"/>
    </source>
</evidence>
<evidence type="ECO:0000313" key="6">
    <source>
        <dbReference type="EMBL" id="KAK9819114.1"/>
    </source>
</evidence>
<dbReference type="AlphaFoldDB" id="A0AAW1QA99"/>
<dbReference type="InterPro" id="IPR002048">
    <property type="entry name" value="EF_hand_dom"/>
</dbReference>
<dbReference type="SUPFAM" id="SSF47473">
    <property type="entry name" value="EF-hand"/>
    <property type="match status" value="2"/>
</dbReference>
<dbReference type="PROSITE" id="PS00018">
    <property type="entry name" value="EF_HAND_1"/>
    <property type="match status" value="5"/>
</dbReference>
<feature type="domain" description="EF-hand" evidence="5">
    <location>
        <begin position="199"/>
        <end position="234"/>
    </location>
</feature>
<dbReference type="EMBL" id="JALJOS010000050">
    <property type="protein sequence ID" value="KAK9819114.1"/>
    <property type="molecule type" value="Genomic_DNA"/>
</dbReference>
<dbReference type="Proteomes" id="UP001438707">
    <property type="component" value="Unassembled WGS sequence"/>
</dbReference>
<reference evidence="6 7" key="1">
    <citation type="journal article" date="2024" name="Nat. Commun.">
        <title>Phylogenomics reveals the evolutionary origins of lichenization in chlorophyte algae.</title>
        <authorList>
            <person name="Puginier C."/>
            <person name="Libourel C."/>
            <person name="Otte J."/>
            <person name="Skaloud P."/>
            <person name="Haon M."/>
            <person name="Grisel S."/>
            <person name="Petersen M."/>
            <person name="Berrin J.G."/>
            <person name="Delaux P.M."/>
            <person name="Dal Grande F."/>
            <person name="Keller J."/>
        </authorList>
    </citation>
    <scope>NUCLEOTIDE SEQUENCE [LARGE SCALE GENOMIC DNA]</scope>
    <source>
        <strain evidence="6 7">SAG 2145</strain>
    </source>
</reference>
<evidence type="ECO:0000313" key="7">
    <source>
        <dbReference type="Proteomes" id="UP001438707"/>
    </source>
</evidence>
<dbReference type="PROSITE" id="PS50222">
    <property type="entry name" value="EF_HAND_2"/>
    <property type="match status" value="4"/>
</dbReference>
<protein>
    <recommendedName>
        <fullName evidence="5">EF-hand domain-containing protein</fullName>
    </recommendedName>
</protein>
<evidence type="ECO:0000256" key="3">
    <source>
        <dbReference type="ARBA" id="ARBA00022837"/>
    </source>
</evidence>
<gene>
    <name evidence="6" type="ORF">WJX74_003904</name>
</gene>
<keyword evidence="7" id="KW-1185">Reference proteome</keyword>
<keyword evidence="1" id="KW-0479">Metal-binding</keyword>
<sequence length="485" mass="54192">MPSEEDCHSQQWQTDKKNTVLRADSGEQDKKNAIAELVTCARTSLDSQVRQLEYLSTRVREKLDLLNSMQSKGSYEQIKILFQEWDTNRDGYVDFQELALGLSRLGPQQLVGAAADSAVKCLTEFDKDRNQKLSLEEMEAFVRHVAQQSQSEVSDVTQLLILTALQSQPQDKVNQTILSVVRDEAVKRVRKAQDYTSALKDPRMSQLFHALDRNNDGQISFAELALAIKKLDPNASLAEARSLGVDCLLLVDADSKRYLGEPEFAKFIQRLCMLSGKKFTELADKLLSLAKTSLTSSADDDTIMTELRDNTPGSTDAALTLAERKVHHLFDLWDKDGDGKINLVELALGLRKFQPGSSINEAASRAAEAMLDHDSNASRTLSRADFARFIEKFAKKAHTDFHSVADFMIMLAVTEDDPSEEIALLMAEDRIIRLIAGAQGKLDRFQHVDEDQVSGRKRHQEEPCQTKISSNVVTNPDNTKSLVST</sequence>
<accession>A0AAW1QA99</accession>
<dbReference type="PANTHER" id="PTHR10827:SF98">
    <property type="entry name" value="45 KDA CALCIUM-BINDING PROTEIN"/>
    <property type="match status" value="1"/>
</dbReference>
<organism evidence="6 7">
    <name type="scientific">Apatococcus lobatus</name>
    <dbReference type="NCBI Taxonomy" id="904363"/>
    <lineage>
        <taxon>Eukaryota</taxon>
        <taxon>Viridiplantae</taxon>
        <taxon>Chlorophyta</taxon>
        <taxon>core chlorophytes</taxon>
        <taxon>Trebouxiophyceae</taxon>
        <taxon>Chlorellales</taxon>
        <taxon>Chlorellaceae</taxon>
        <taxon>Apatococcus</taxon>
    </lineage>
</organism>
<dbReference type="Gene3D" id="1.10.238.10">
    <property type="entry name" value="EF-hand"/>
    <property type="match status" value="3"/>
</dbReference>
<evidence type="ECO:0000259" key="5">
    <source>
        <dbReference type="PROSITE" id="PS50222"/>
    </source>
</evidence>
<name>A0AAW1QA99_9CHLO</name>
<feature type="domain" description="EF-hand" evidence="5">
    <location>
        <begin position="73"/>
        <end position="108"/>
    </location>
</feature>
<keyword evidence="3" id="KW-0106">Calcium</keyword>
<dbReference type="SMART" id="SM00054">
    <property type="entry name" value="EFh"/>
    <property type="match status" value="5"/>
</dbReference>
<dbReference type="GO" id="GO:0005509">
    <property type="term" value="F:calcium ion binding"/>
    <property type="evidence" value="ECO:0007669"/>
    <property type="project" value="InterPro"/>
</dbReference>
<dbReference type="PANTHER" id="PTHR10827">
    <property type="entry name" value="RETICULOCALBIN"/>
    <property type="match status" value="1"/>
</dbReference>